<keyword evidence="5" id="KW-0479">Metal-binding</keyword>
<dbReference type="InterPro" id="IPR004254">
    <property type="entry name" value="AdipoR/HlyIII-related"/>
</dbReference>
<feature type="transmembrane region" description="Helical" evidence="6">
    <location>
        <begin position="180"/>
        <end position="201"/>
    </location>
</feature>
<feature type="binding site" evidence="5">
    <location>
        <position position="313"/>
    </location>
    <ligand>
        <name>Zn(2+)</name>
        <dbReference type="ChEBI" id="CHEBI:29105"/>
    </ligand>
</feature>
<accession>A0ABD3CWZ4</accession>
<dbReference type="AlphaFoldDB" id="A0ABD3CWZ4"/>
<feature type="binding site" evidence="5">
    <location>
        <position position="309"/>
    </location>
    <ligand>
        <name>Zn(2+)</name>
        <dbReference type="ChEBI" id="CHEBI:29105"/>
    </ligand>
</feature>
<dbReference type="PANTHER" id="PTHR20855:SF115">
    <property type="entry name" value="HEPTAHELICAL TRANSMEMBRANE PROTEIN 1"/>
    <property type="match status" value="1"/>
</dbReference>
<keyword evidence="2 6" id="KW-0812">Transmembrane</keyword>
<comment type="subcellular location">
    <subcellularLocation>
        <location evidence="1">Membrane</location>
        <topology evidence="1">Multi-pass membrane protein</topology>
    </subcellularLocation>
</comment>
<dbReference type="GO" id="GO:0009725">
    <property type="term" value="P:response to hormone"/>
    <property type="evidence" value="ECO:0007669"/>
    <property type="project" value="UniProtKB-ARBA"/>
</dbReference>
<proteinExistence type="predicted"/>
<feature type="transmembrane region" description="Helical" evidence="6">
    <location>
        <begin position="272"/>
        <end position="290"/>
    </location>
</feature>
<feature type="binding site" evidence="5">
    <location>
        <position position="164"/>
    </location>
    <ligand>
        <name>Zn(2+)</name>
        <dbReference type="ChEBI" id="CHEBI:29105"/>
    </ligand>
</feature>
<evidence type="ECO:0000256" key="1">
    <source>
        <dbReference type="ARBA" id="ARBA00004141"/>
    </source>
</evidence>
<keyword evidence="5" id="KW-0862">Zinc</keyword>
<reference evidence="8" key="1">
    <citation type="journal article" date="2024" name="IScience">
        <title>Strigolactones Initiate the Formation of Haustorium-like Structures in Castilleja.</title>
        <authorList>
            <person name="Buerger M."/>
            <person name="Peterson D."/>
            <person name="Chory J."/>
        </authorList>
    </citation>
    <scope>NUCLEOTIDE SEQUENCE [LARGE SCALE GENOMIC DNA]</scope>
</reference>
<organism evidence="7 8">
    <name type="scientific">Castilleja foliolosa</name>
    <dbReference type="NCBI Taxonomy" id="1961234"/>
    <lineage>
        <taxon>Eukaryota</taxon>
        <taxon>Viridiplantae</taxon>
        <taxon>Streptophyta</taxon>
        <taxon>Embryophyta</taxon>
        <taxon>Tracheophyta</taxon>
        <taxon>Spermatophyta</taxon>
        <taxon>Magnoliopsida</taxon>
        <taxon>eudicotyledons</taxon>
        <taxon>Gunneridae</taxon>
        <taxon>Pentapetalae</taxon>
        <taxon>asterids</taxon>
        <taxon>lamiids</taxon>
        <taxon>Lamiales</taxon>
        <taxon>Orobanchaceae</taxon>
        <taxon>Pedicularideae</taxon>
        <taxon>Castillejinae</taxon>
        <taxon>Castilleja</taxon>
    </lineage>
</organism>
<keyword evidence="3 6" id="KW-1133">Transmembrane helix</keyword>
<dbReference type="EMBL" id="JAVIJP010000028">
    <property type="protein sequence ID" value="KAL3634528.1"/>
    <property type="molecule type" value="Genomic_DNA"/>
</dbReference>
<evidence type="ECO:0000256" key="4">
    <source>
        <dbReference type="ARBA" id="ARBA00023136"/>
    </source>
</evidence>
<evidence type="ECO:0008006" key="9">
    <source>
        <dbReference type="Google" id="ProtNLM"/>
    </source>
</evidence>
<feature type="transmembrane region" description="Helical" evidence="6">
    <location>
        <begin position="207"/>
        <end position="227"/>
    </location>
</feature>
<feature type="transmembrane region" description="Helical" evidence="6">
    <location>
        <begin position="65"/>
        <end position="86"/>
    </location>
</feature>
<dbReference type="PANTHER" id="PTHR20855">
    <property type="entry name" value="ADIPOR/PROGESTIN RECEPTOR-RELATED"/>
    <property type="match status" value="1"/>
</dbReference>
<sequence>MEQTKNRSNAAINNRCKLTKRYGLVSFHELPDYMKDNEYILKYYRAEWPLTRALFSLFRWHNETLNVWTHLIGFIVFFVLTIGNAIHAHQVADLFTVFTRNFSTTTETHSKSSVFDDSTQQIRLKHDQSIHLDSTSTETYPTTWPFFVFLGGSMFCLLSSSICHLFCCHSHHLNIKLVQMDYVGITVMIIASFFPPIYYIFLCSPRWQIVYLTGITIIGACTVVALLSPSFSTGKYRPLRTLLFLMMGLFGLFPAIHGLVVNWDDPHRNITLVYETVMALSYIIGAMFYVSRVPERWRPGWFDLVGQSHQIFHVFVMLGAFAHYGAARIFLEYRGRLGCEKNS</sequence>
<dbReference type="Pfam" id="PF03006">
    <property type="entry name" value="HlyIII"/>
    <property type="match status" value="1"/>
</dbReference>
<feature type="transmembrane region" description="Helical" evidence="6">
    <location>
        <begin position="311"/>
        <end position="331"/>
    </location>
</feature>
<dbReference type="Proteomes" id="UP001632038">
    <property type="component" value="Unassembled WGS sequence"/>
</dbReference>
<evidence type="ECO:0000256" key="2">
    <source>
        <dbReference type="ARBA" id="ARBA00022692"/>
    </source>
</evidence>
<evidence type="ECO:0000256" key="3">
    <source>
        <dbReference type="ARBA" id="ARBA00022989"/>
    </source>
</evidence>
<dbReference type="GO" id="GO:0016020">
    <property type="term" value="C:membrane"/>
    <property type="evidence" value="ECO:0007669"/>
    <property type="project" value="UniProtKB-SubCell"/>
</dbReference>
<gene>
    <name evidence="7" type="ORF">CASFOL_021582</name>
</gene>
<evidence type="ECO:0000313" key="8">
    <source>
        <dbReference type="Proteomes" id="UP001632038"/>
    </source>
</evidence>
<keyword evidence="4 6" id="KW-0472">Membrane</keyword>
<dbReference type="GO" id="GO:0009744">
    <property type="term" value="P:response to sucrose"/>
    <property type="evidence" value="ECO:0007669"/>
    <property type="project" value="UniProtKB-ARBA"/>
</dbReference>
<feature type="transmembrane region" description="Helical" evidence="6">
    <location>
        <begin position="144"/>
        <end position="168"/>
    </location>
</feature>
<comment type="caution">
    <text evidence="7">The sequence shown here is derived from an EMBL/GenBank/DDBJ whole genome shotgun (WGS) entry which is preliminary data.</text>
</comment>
<evidence type="ECO:0000313" key="7">
    <source>
        <dbReference type="EMBL" id="KAL3634528.1"/>
    </source>
</evidence>
<evidence type="ECO:0000256" key="5">
    <source>
        <dbReference type="PIRSR" id="PIRSR604254-1"/>
    </source>
</evidence>
<feature type="transmembrane region" description="Helical" evidence="6">
    <location>
        <begin position="239"/>
        <end position="260"/>
    </location>
</feature>
<keyword evidence="8" id="KW-1185">Reference proteome</keyword>
<protein>
    <recommendedName>
        <fullName evidence="9">Heptahelical transmembrane protein 1-like</fullName>
    </recommendedName>
</protein>
<name>A0ABD3CWZ4_9LAMI</name>
<evidence type="ECO:0000256" key="6">
    <source>
        <dbReference type="SAM" id="Phobius"/>
    </source>
</evidence>